<accession>A0A238U4I9</accession>
<keyword evidence="3" id="KW-1185">Reference proteome</keyword>
<dbReference type="PANTHER" id="PTHR33979:SF2">
    <property type="entry name" value="PEPTIDASE M50B-LIKE-DOMAIN-CONTAINING PROTEIN"/>
    <property type="match status" value="1"/>
</dbReference>
<feature type="transmembrane region" description="Helical" evidence="1">
    <location>
        <begin position="160"/>
        <end position="180"/>
    </location>
</feature>
<dbReference type="KEGG" id="tje:TJEJU_0159"/>
<keyword evidence="1" id="KW-1133">Transmembrane helix</keyword>
<dbReference type="InterPro" id="IPR049500">
    <property type="entry name" value="Peptidase_M50B-like"/>
</dbReference>
<feature type="transmembrane region" description="Helical" evidence="1">
    <location>
        <begin position="137"/>
        <end position="153"/>
    </location>
</feature>
<feature type="transmembrane region" description="Helical" evidence="1">
    <location>
        <begin position="7"/>
        <end position="27"/>
    </location>
</feature>
<evidence type="ECO:0008006" key="4">
    <source>
        <dbReference type="Google" id="ProtNLM"/>
    </source>
</evidence>
<sequence>MISKKLDYTILIVAVAIFLLLQLPYFVQIQYPFRLLGTWFHEMGHGLTALLTGGKFHYLEIYQNGGGVAYSSVTNRFLPIYLCSALTATGGLFGPAISGSILIMSARSQKHAAIMLRILTGVMILSLIIWIRSYWGIVVLGAITIALIVIMFLKNKKIETITVLFLGLQCILSTYLQFNYLFTKEFERNGQTMTSDTQNIAANTFGTYWMWGALIFILSGIMLYKSVKFYLRK</sequence>
<gene>
    <name evidence="2" type="ORF">TJEJU_0159</name>
</gene>
<evidence type="ECO:0000313" key="3">
    <source>
        <dbReference type="Proteomes" id="UP000215214"/>
    </source>
</evidence>
<dbReference type="RefSeq" id="WP_095068833.1">
    <property type="nucleotide sequence ID" value="NZ_LT899436.1"/>
</dbReference>
<feature type="transmembrane region" description="Helical" evidence="1">
    <location>
        <begin position="78"/>
        <end position="102"/>
    </location>
</feature>
<dbReference type="Proteomes" id="UP000215214">
    <property type="component" value="Chromosome TJEJU"/>
</dbReference>
<reference evidence="2 3" key="1">
    <citation type="submission" date="2017-07" db="EMBL/GenBank/DDBJ databases">
        <authorList>
            <person name="Sun Z.S."/>
            <person name="Albrecht U."/>
            <person name="Echele G."/>
            <person name="Lee C.C."/>
        </authorList>
    </citation>
    <scope>NUCLEOTIDE SEQUENCE [LARGE SCALE GENOMIC DNA]</scope>
    <source>
        <strain evidence="3">type strain: KCTC 22618</strain>
    </source>
</reference>
<dbReference type="EMBL" id="LT899436">
    <property type="protein sequence ID" value="SNR13965.1"/>
    <property type="molecule type" value="Genomic_DNA"/>
</dbReference>
<proteinExistence type="predicted"/>
<evidence type="ECO:0000313" key="2">
    <source>
        <dbReference type="EMBL" id="SNR13965.1"/>
    </source>
</evidence>
<protein>
    <recommendedName>
        <fullName evidence="4">M50 family peptidase</fullName>
    </recommendedName>
</protein>
<name>A0A238U4I9_9FLAO</name>
<feature type="transmembrane region" description="Helical" evidence="1">
    <location>
        <begin position="200"/>
        <end position="224"/>
    </location>
</feature>
<organism evidence="2 3">
    <name type="scientific">Tenacibaculum jejuense</name>
    <dbReference type="NCBI Taxonomy" id="584609"/>
    <lineage>
        <taxon>Bacteria</taxon>
        <taxon>Pseudomonadati</taxon>
        <taxon>Bacteroidota</taxon>
        <taxon>Flavobacteriia</taxon>
        <taxon>Flavobacteriales</taxon>
        <taxon>Flavobacteriaceae</taxon>
        <taxon>Tenacibaculum</taxon>
    </lineage>
</organism>
<keyword evidence="1" id="KW-0472">Membrane</keyword>
<dbReference type="PANTHER" id="PTHR33979">
    <property type="entry name" value="OS02G0221600 PROTEIN"/>
    <property type="match status" value="1"/>
</dbReference>
<keyword evidence="1" id="KW-0812">Transmembrane</keyword>
<dbReference type="Pfam" id="PF13398">
    <property type="entry name" value="Peptidase_M50B"/>
    <property type="match status" value="1"/>
</dbReference>
<feature type="transmembrane region" description="Helical" evidence="1">
    <location>
        <begin position="114"/>
        <end position="131"/>
    </location>
</feature>
<evidence type="ECO:0000256" key="1">
    <source>
        <dbReference type="SAM" id="Phobius"/>
    </source>
</evidence>
<dbReference type="OrthoDB" id="7425566at2"/>
<dbReference type="AlphaFoldDB" id="A0A238U4I9"/>